<comment type="similarity">
    <text evidence="1">Belongs to the RBR family.</text>
</comment>
<evidence type="ECO:0000313" key="16">
    <source>
        <dbReference type="Proteomes" id="UP001369086"/>
    </source>
</evidence>
<protein>
    <submittedName>
        <fullName evidence="15">E3 ubiquitin-protein ligase RNF31 isoform X3</fullName>
    </submittedName>
</protein>
<dbReference type="PANTHER" id="PTHR16004">
    <property type="entry name" value="RING FINGER PROTEIN 31-RELATED"/>
    <property type="match status" value="1"/>
</dbReference>
<feature type="domain" description="UBA" evidence="10">
    <location>
        <begin position="576"/>
        <end position="619"/>
    </location>
</feature>
<dbReference type="EMBL" id="JAHFZB010000047">
    <property type="protein sequence ID" value="KAK6467819.1"/>
    <property type="molecule type" value="Genomic_DNA"/>
</dbReference>
<dbReference type="InterPro" id="IPR047542">
    <property type="entry name" value="Rcat_RBR_RNF31-like"/>
</dbReference>
<dbReference type="InterPro" id="IPR000315">
    <property type="entry name" value="Znf_B-box"/>
</dbReference>
<keyword evidence="4" id="KW-0677">Repeat</keyword>
<keyword evidence="2" id="KW-0808">Transferase</keyword>
<dbReference type="Pfam" id="PF25163">
    <property type="entry name" value="UBA_RNF31"/>
    <property type="match status" value="1"/>
</dbReference>
<dbReference type="PROSITE" id="PS51873">
    <property type="entry name" value="TRIAD"/>
    <property type="match status" value="1"/>
</dbReference>
<keyword evidence="6" id="KW-0833">Ubl conjugation pathway</keyword>
<dbReference type="Gene3D" id="6.10.140.1100">
    <property type="match status" value="1"/>
</dbReference>
<dbReference type="PROSITE" id="PS50089">
    <property type="entry name" value="ZF_RING_2"/>
    <property type="match status" value="1"/>
</dbReference>
<dbReference type="InterPro" id="IPR001841">
    <property type="entry name" value="Znf_RING"/>
</dbReference>
<evidence type="ECO:0000256" key="5">
    <source>
        <dbReference type="ARBA" id="ARBA00022771"/>
    </source>
</evidence>
<evidence type="ECO:0000256" key="9">
    <source>
        <dbReference type="SAM" id="MobiDB-lite"/>
    </source>
</evidence>
<dbReference type="CDD" id="cd16631">
    <property type="entry name" value="mRING-HC-C4C4_RBR_HOIP"/>
    <property type="match status" value="1"/>
</dbReference>
<evidence type="ECO:0000256" key="6">
    <source>
        <dbReference type="ARBA" id="ARBA00022786"/>
    </source>
</evidence>
<dbReference type="InterPro" id="IPR047540">
    <property type="entry name" value="BRcat_RBR_RNF31-like"/>
</dbReference>
<feature type="region of interest" description="Disordered" evidence="9">
    <location>
        <begin position="408"/>
        <end position="484"/>
    </location>
</feature>
<dbReference type="SUPFAM" id="SSF57850">
    <property type="entry name" value="RING/U-box"/>
    <property type="match status" value="3"/>
</dbReference>
<keyword evidence="7" id="KW-0862">Zinc</keyword>
<keyword evidence="3" id="KW-0479">Metal-binding</keyword>
<dbReference type="InterPro" id="IPR047541">
    <property type="entry name" value="RNF31_RBR_mRING-HC-like"/>
</dbReference>
<dbReference type="PROSITE" id="PS50119">
    <property type="entry name" value="ZF_BBOX"/>
    <property type="match status" value="1"/>
</dbReference>
<keyword evidence="5 8" id="KW-0863">Zinc-finger</keyword>
<dbReference type="Gene3D" id="1.20.120.1750">
    <property type="match status" value="1"/>
</dbReference>
<dbReference type="InterPro" id="IPR018997">
    <property type="entry name" value="PUB_domain"/>
</dbReference>
<reference evidence="15 16" key="1">
    <citation type="submission" date="2021-05" db="EMBL/GenBank/DDBJ databases">
        <authorList>
            <person name="Zahm M."/>
            <person name="Klopp C."/>
            <person name="Cabau C."/>
            <person name="Kuhl H."/>
            <person name="Suciu R."/>
            <person name="Ciorpac M."/>
            <person name="Holostenco D."/>
            <person name="Gessner J."/>
            <person name="Wuertz S."/>
            <person name="Hohne C."/>
            <person name="Stock M."/>
            <person name="Gislard M."/>
            <person name="Lluch J."/>
            <person name="Milhes M."/>
            <person name="Lampietro C."/>
            <person name="Lopez Roques C."/>
            <person name="Donnadieu C."/>
            <person name="Du K."/>
            <person name="Schartl M."/>
            <person name="Guiguen Y."/>
        </authorList>
    </citation>
    <scope>NUCLEOTIDE SEQUENCE [LARGE SCALE GENOMIC DNA]</scope>
    <source>
        <strain evidence="15">Hh-F2</strain>
        <tissue evidence="15">Blood</tissue>
    </source>
</reference>
<dbReference type="InterPro" id="IPR036443">
    <property type="entry name" value="Znf_RanBP2_sf"/>
</dbReference>
<evidence type="ECO:0000259" key="12">
    <source>
        <dbReference type="PROSITE" id="PS50119"/>
    </source>
</evidence>
<organism evidence="15 16">
    <name type="scientific">Huso huso</name>
    <name type="common">Beluga</name>
    <name type="synonym">Acipenser huso</name>
    <dbReference type="NCBI Taxonomy" id="61971"/>
    <lineage>
        <taxon>Eukaryota</taxon>
        <taxon>Metazoa</taxon>
        <taxon>Chordata</taxon>
        <taxon>Craniata</taxon>
        <taxon>Vertebrata</taxon>
        <taxon>Euteleostomi</taxon>
        <taxon>Actinopterygii</taxon>
        <taxon>Chondrostei</taxon>
        <taxon>Acipenseriformes</taxon>
        <taxon>Acipenseridae</taxon>
        <taxon>Huso</taxon>
    </lineage>
</organism>
<dbReference type="Pfam" id="PF22191">
    <property type="entry name" value="IBR_1"/>
    <property type="match status" value="2"/>
</dbReference>
<gene>
    <name evidence="15" type="ORF">HHUSO_G34506</name>
</gene>
<evidence type="ECO:0000256" key="7">
    <source>
        <dbReference type="ARBA" id="ARBA00022833"/>
    </source>
</evidence>
<evidence type="ECO:0000259" key="14">
    <source>
        <dbReference type="PROSITE" id="PS51873"/>
    </source>
</evidence>
<evidence type="ECO:0000259" key="10">
    <source>
        <dbReference type="PROSITE" id="PS50030"/>
    </source>
</evidence>
<dbReference type="InterPro" id="IPR057426">
    <property type="entry name" value="RNF31_UBA_3"/>
</dbReference>
<keyword evidence="16" id="KW-1185">Reference proteome</keyword>
<dbReference type="CDD" id="cd20351">
    <property type="entry name" value="Rcat_RBR_HOIP"/>
    <property type="match status" value="1"/>
</dbReference>
<evidence type="ECO:0000256" key="1">
    <source>
        <dbReference type="ARBA" id="ARBA00008278"/>
    </source>
</evidence>
<feature type="domain" description="RanBP2-type" evidence="13">
    <location>
        <begin position="284"/>
        <end position="313"/>
    </location>
</feature>
<proteinExistence type="inferred from homology"/>
<feature type="domain" description="RanBP2-type" evidence="13">
    <location>
        <begin position="328"/>
        <end position="357"/>
    </location>
</feature>
<dbReference type="Gene3D" id="1.10.8.10">
    <property type="entry name" value="DNA helicase RuvA subunit, C-terminal domain"/>
    <property type="match status" value="1"/>
</dbReference>
<dbReference type="InterPro" id="IPR041031">
    <property type="entry name" value="RNF31_C"/>
</dbReference>
<dbReference type="CDD" id="cd20337">
    <property type="entry name" value="BRcat_RBR_HOIP"/>
    <property type="match status" value="1"/>
</dbReference>
<dbReference type="InterPro" id="IPR044066">
    <property type="entry name" value="TRIAD_supradom"/>
</dbReference>
<dbReference type="Gene3D" id="3.30.40.10">
    <property type="entry name" value="Zinc/RING finger domain, C3HC4 (zinc finger)"/>
    <property type="match status" value="1"/>
</dbReference>
<feature type="compositionally biased region" description="Pro residues" evidence="9">
    <location>
        <begin position="415"/>
        <end position="424"/>
    </location>
</feature>
<comment type="caution">
    <text evidence="15">The sequence shown here is derived from an EMBL/GenBank/DDBJ whole genome shotgun (WGS) entry which is preliminary data.</text>
</comment>
<evidence type="ECO:0000256" key="8">
    <source>
        <dbReference type="PROSITE-ProRule" id="PRU00322"/>
    </source>
</evidence>
<dbReference type="InterPro" id="IPR026254">
    <property type="entry name" value="RNF31-like"/>
</dbReference>
<evidence type="ECO:0000259" key="13">
    <source>
        <dbReference type="PROSITE" id="PS50199"/>
    </source>
</evidence>
<dbReference type="SUPFAM" id="SSF90209">
    <property type="entry name" value="Ran binding protein zinc finger-like"/>
    <property type="match status" value="1"/>
</dbReference>
<evidence type="ECO:0000256" key="4">
    <source>
        <dbReference type="ARBA" id="ARBA00022737"/>
    </source>
</evidence>
<sequence length="1073" mass="119211">MSSSQRARLAQLRQEAVLSLISGSAPDIRPTVEEMVAMPLPLSEKYQEIDAESIVRENTVNKPQPMDVLPAVSTALNILEKYGRNLVNPSKPKYWRTVKFNNPVFKTTVDPIQGGRSVLLLYGYSEQQKDGLSFPDAVQSPEADKVAGVTLEVMMLRVELEMLSKNTHPHPEVFSHVILAGDFGGLISDYVPFVGEKGGAGIPQPVTPNPVATVSASPGLSVTTLTGPVSAETCTMCGISAVSAHCPSCVQSLCSECDGRFHMHPGRAWHKRTPSPSLSQSLSQRSHWQCVACPTLNEARAVLCVGCERPRACKTAPPSTPEDKLQQISGEWSCQACTMLNLGCSVLCQACERPRLAARPSLPAIFPLPAPGLTPTTSSEKTATQPNWICSHCTFLNTNPGRICDMCDRTSQHPDPSPAPPLPRPQGDVPVQATQQPRPLLEPKETPPQPLLLPPSKATPPGKKDTPLAAQAASLSSQDEADWSRQEEMREEGLKLVKMIREAESSGFSPEQVFAAVHYSGTTEPCDWLRSELPLVLDALTELATSDLQGARLSRQEAVTAWEGAGGDLERAVKDAVRQRRAKMRSLRSLGFHDNAELVSALQVSGGDVGKAIVELQRHLLAPFHQRVWSEEEEDEPELTDPDRQKVLRRLLAVYELASWGRAELVLSLMLEQGGATYCLEDVVQAVRESADRDFIKRMLSTECAVCYAEFPQNRLRSLTSCQCTVCSDCFQQHFTIAVKEKHIRDMVCPSCSAPDISDEAELNSYFSTLDIQLRECLDDEVYQLFHKKLTEIALMKDPKFLWCSHCSYGFIYEGDQLKVTCVQCRKSFCCKCKKPWEDQHQGLSCEDFQSWKRENDPQYQREGLAGYLKDNGIKCPECRYMYSLSKGGCMHFKCSQCHHEFCSGCNNRFHPANTPCQVPDCTLKATIHAHHPRDCLFYMRDWDVEKLRELLQKNLVAFNTDPPPGSQAGSCRVMMQKETADRLVDEPCEKETPAGHAGLCGSHYKEYLVSLINGHSLDPAPLYDLKDLETACRRYQVEYARIQGEADETYQARILKKLMDSVPLGDKVPRKI</sequence>
<dbReference type="PROSITE" id="PS50199">
    <property type="entry name" value="ZF_RANBP2_2"/>
    <property type="match status" value="2"/>
</dbReference>
<dbReference type="SMART" id="SM00647">
    <property type="entry name" value="IBR"/>
    <property type="match status" value="2"/>
</dbReference>
<dbReference type="SMART" id="SM00547">
    <property type="entry name" value="ZnF_RBZ"/>
    <property type="match status" value="3"/>
</dbReference>
<dbReference type="PROSITE" id="PS01358">
    <property type="entry name" value="ZF_RANBP2_1"/>
    <property type="match status" value="3"/>
</dbReference>
<dbReference type="InterPro" id="IPR001876">
    <property type="entry name" value="Znf_RanBP2"/>
</dbReference>
<dbReference type="Pfam" id="PF16678">
    <property type="entry name" value="UBA_HOIP"/>
    <property type="match status" value="1"/>
</dbReference>
<dbReference type="InterPro" id="IPR036339">
    <property type="entry name" value="PUB-like_dom_sf"/>
</dbReference>
<dbReference type="Pfam" id="PF09409">
    <property type="entry name" value="PUB"/>
    <property type="match status" value="1"/>
</dbReference>
<dbReference type="InterPro" id="IPR015940">
    <property type="entry name" value="UBA"/>
</dbReference>
<evidence type="ECO:0000256" key="3">
    <source>
        <dbReference type="ARBA" id="ARBA00022723"/>
    </source>
</evidence>
<dbReference type="InterPro" id="IPR002867">
    <property type="entry name" value="IBR_dom"/>
</dbReference>
<feature type="compositionally biased region" description="Low complexity" evidence="9">
    <location>
        <begin position="468"/>
        <end position="478"/>
    </location>
</feature>
<dbReference type="InterPro" id="IPR013083">
    <property type="entry name" value="Znf_RING/FYVE/PHD"/>
</dbReference>
<evidence type="ECO:0000313" key="15">
    <source>
        <dbReference type="EMBL" id="KAK6467819.1"/>
    </source>
</evidence>
<dbReference type="InterPro" id="IPR032065">
    <property type="entry name" value="RNF31-UBA"/>
</dbReference>
<dbReference type="Pfam" id="PF18091">
    <property type="entry name" value="E3_UbLigase_RBR"/>
    <property type="match status" value="1"/>
</dbReference>
<dbReference type="PROSITE" id="PS50030">
    <property type="entry name" value="UBA"/>
    <property type="match status" value="1"/>
</dbReference>
<dbReference type="SUPFAM" id="SSF143503">
    <property type="entry name" value="PUG domain-like"/>
    <property type="match status" value="1"/>
</dbReference>
<name>A0ABR0Y5V3_HUSHU</name>
<feature type="domain" description="RING-type" evidence="11">
    <location>
        <begin position="704"/>
        <end position="753"/>
    </location>
</feature>
<accession>A0ABR0Y5V3</accession>
<dbReference type="PANTHER" id="PTHR16004:SF5">
    <property type="entry name" value="E3 UBIQUITIN-PROTEIN LIGASE RNF31"/>
    <property type="match status" value="1"/>
</dbReference>
<feature type="domain" description="B box-type" evidence="12">
    <location>
        <begin position="229"/>
        <end position="275"/>
    </location>
</feature>
<feature type="domain" description="RING-type" evidence="14">
    <location>
        <begin position="700"/>
        <end position="935"/>
    </location>
</feature>
<dbReference type="Proteomes" id="UP001369086">
    <property type="component" value="Unassembled WGS sequence"/>
</dbReference>
<evidence type="ECO:0000259" key="11">
    <source>
        <dbReference type="PROSITE" id="PS50089"/>
    </source>
</evidence>
<dbReference type="Gene3D" id="1.20.58.2190">
    <property type="match status" value="1"/>
</dbReference>
<evidence type="ECO:0000256" key="2">
    <source>
        <dbReference type="ARBA" id="ARBA00022679"/>
    </source>
</evidence>